<keyword evidence="3" id="KW-0333">Golgi apparatus</keyword>
<comment type="similarity">
    <text evidence="2">Belongs to the FAM20 family.</text>
</comment>
<dbReference type="GO" id="GO:0005794">
    <property type="term" value="C:Golgi apparatus"/>
    <property type="evidence" value="ECO:0007669"/>
    <property type="project" value="UniProtKB-SubCell"/>
</dbReference>
<keyword evidence="8" id="KW-0464">Manganese</keyword>
<feature type="domain" description="FAM20 C-terminal" evidence="10">
    <location>
        <begin position="218"/>
        <end position="433"/>
    </location>
</feature>
<keyword evidence="8" id="KW-0479">Metal-binding</keyword>
<dbReference type="PANTHER" id="PTHR12450:SF22">
    <property type="entry name" value="EXTRACELLULAR SERINE_THREONINE PROTEIN CG31145"/>
    <property type="match status" value="1"/>
</dbReference>
<keyword evidence="5" id="KW-0325">Glycoprotein</keyword>
<evidence type="ECO:0000313" key="13">
    <source>
        <dbReference type="WBParaSite" id="ACOC_0000228901-mRNA-1"/>
    </source>
</evidence>
<dbReference type="WBParaSite" id="ACOC_0000228901-mRNA-1">
    <property type="protein sequence ID" value="ACOC_0000228901-mRNA-1"/>
    <property type="gene ID" value="ACOC_0000228901"/>
</dbReference>
<organism evidence="13">
    <name type="scientific">Angiostrongylus costaricensis</name>
    <name type="common">Nematode worm</name>
    <dbReference type="NCBI Taxonomy" id="334426"/>
    <lineage>
        <taxon>Eukaryota</taxon>
        <taxon>Metazoa</taxon>
        <taxon>Ecdysozoa</taxon>
        <taxon>Nematoda</taxon>
        <taxon>Chromadorea</taxon>
        <taxon>Rhabditida</taxon>
        <taxon>Rhabditina</taxon>
        <taxon>Rhabditomorpha</taxon>
        <taxon>Strongyloidea</taxon>
        <taxon>Metastrongylidae</taxon>
        <taxon>Angiostrongylus</taxon>
    </lineage>
</organism>
<evidence type="ECO:0000313" key="11">
    <source>
        <dbReference type="EMBL" id="VDM53875.1"/>
    </source>
</evidence>
<evidence type="ECO:0000256" key="8">
    <source>
        <dbReference type="PIRSR" id="PIRSR624869-3"/>
    </source>
</evidence>
<feature type="binding site" evidence="7">
    <location>
        <position position="346"/>
    </location>
    <ligand>
        <name>ATP</name>
        <dbReference type="ChEBI" id="CHEBI:30616"/>
    </ligand>
</feature>
<dbReference type="OMA" id="SDYCTMV"/>
<comment type="cofactor">
    <cofactor evidence="8">
        <name>Mn(2+)</name>
        <dbReference type="ChEBI" id="CHEBI:29035"/>
    </cofactor>
</comment>
<evidence type="ECO:0000256" key="1">
    <source>
        <dbReference type="ARBA" id="ARBA00004555"/>
    </source>
</evidence>
<feature type="binding site" evidence="8">
    <location>
        <position position="346"/>
    </location>
    <ligand>
        <name>Mn(2+)</name>
        <dbReference type="ChEBI" id="CHEBI:29035"/>
    </ligand>
</feature>
<dbReference type="EMBL" id="UYYA01000436">
    <property type="protein sequence ID" value="VDM53875.1"/>
    <property type="molecule type" value="Genomic_DNA"/>
</dbReference>
<evidence type="ECO:0000256" key="4">
    <source>
        <dbReference type="ARBA" id="ARBA00023157"/>
    </source>
</evidence>
<feature type="binding site" evidence="8">
    <location>
        <position position="172"/>
    </location>
    <ligand>
        <name>Mn(2+)</name>
        <dbReference type="ChEBI" id="CHEBI:29035"/>
    </ligand>
</feature>
<dbReference type="GO" id="GO:0004674">
    <property type="term" value="F:protein serine/threonine kinase activity"/>
    <property type="evidence" value="ECO:0007669"/>
    <property type="project" value="TreeGrafter"/>
</dbReference>
<dbReference type="InterPro" id="IPR024869">
    <property type="entry name" value="FAM20"/>
</dbReference>
<feature type="region of interest" description="Disordered" evidence="9">
    <location>
        <begin position="448"/>
        <end position="471"/>
    </location>
</feature>
<evidence type="ECO:0000256" key="5">
    <source>
        <dbReference type="ARBA" id="ARBA00023180"/>
    </source>
</evidence>
<dbReference type="OrthoDB" id="8583677at2759"/>
<dbReference type="Pfam" id="PF06702">
    <property type="entry name" value="Fam20C"/>
    <property type="match status" value="1"/>
</dbReference>
<proteinExistence type="inferred from homology"/>
<comment type="subcellular location">
    <subcellularLocation>
        <location evidence="1">Golgi apparatus</location>
    </subcellularLocation>
</comment>
<dbReference type="AlphaFoldDB" id="A0A158PEQ4"/>
<feature type="active site" evidence="6">
    <location>
        <position position="325"/>
    </location>
</feature>
<protein>
    <submittedName>
        <fullName evidence="13">Fam20C domain-containing protein</fullName>
    </submittedName>
</protein>
<evidence type="ECO:0000256" key="7">
    <source>
        <dbReference type="PIRSR" id="PIRSR624869-2"/>
    </source>
</evidence>
<dbReference type="Proteomes" id="UP000267027">
    <property type="component" value="Unassembled WGS sequence"/>
</dbReference>
<feature type="binding site" evidence="7">
    <location>
        <position position="172"/>
    </location>
    <ligand>
        <name>ATP</name>
        <dbReference type="ChEBI" id="CHEBI:30616"/>
    </ligand>
</feature>
<dbReference type="PANTHER" id="PTHR12450">
    <property type="entry name" value="DENTIN MATRIX PROTEIN 4 PROTEIN FAM20"/>
    <property type="match status" value="1"/>
</dbReference>
<feature type="binding site" evidence="7">
    <location>
        <begin position="254"/>
        <end position="257"/>
    </location>
    <ligand>
        <name>ATP</name>
        <dbReference type="ChEBI" id="CHEBI:30616"/>
    </ligand>
</feature>
<gene>
    <name evidence="11" type="ORF">ACOC_LOCUS2290</name>
</gene>
<accession>A0A158PEQ4</accession>
<evidence type="ECO:0000259" key="10">
    <source>
        <dbReference type="Pfam" id="PF06702"/>
    </source>
</evidence>
<keyword evidence="7" id="KW-0547">Nucleotide-binding</keyword>
<feature type="binding site" evidence="7">
    <location>
        <position position="151"/>
    </location>
    <ligand>
        <name>ATP</name>
        <dbReference type="ChEBI" id="CHEBI:30616"/>
    </ligand>
</feature>
<keyword evidence="12" id="KW-1185">Reference proteome</keyword>
<feature type="compositionally biased region" description="Acidic residues" evidence="9">
    <location>
        <begin position="450"/>
        <end position="462"/>
    </location>
</feature>
<evidence type="ECO:0000256" key="3">
    <source>
        <dbReference type="ARBA" id="ARBA00023034"/>
    </source>
</evidence>
<dbReference type="GO" id="GO:0046872">
    <property type="term" value="F:metal ion binding"/>
    <property type="evidence" value="ECO:0007669"/>
    <property type="project" value="UniProtKB-KW"/>
</dbReference>
<evidence type="ECO:0000256" key="9">
    <source>
        <dbReference type="SAM" id="MobiDB-lite"/>
    </source>
</evidence>
<reference evidence="11 12" key="2">
    <citation type="submission" date="2018-11" db="EMBL/GenBank/DDBJ databases">
        <authorList>
            <consortium name="Pathogen Informatics"/>
        </authorList>
    </citation>
    <scope>NUCLEOTIDE SEQUENCE [LARGE SCALE GENOMIC DNA]</scope>
    <source>
        <strain evidence="11 12">Costa Rica</strain>
    </source>
</reference>
<evidence type="ECO:0000313" key="12">
    <source>
        <dbReference type="Proteomes" id="UP000267027"/>
    </source>
</evidence>
<sequence length="471" mass="54638">MRCNIKRIFAFAFIAFGVTLVLLSLPRDNFGRESALFPDFPTSVDSMVLNKLYSFLKGKDLYSLSLSECQNNITLAKYWMKFKQKPVPERDSWEKFYAQIGSCNLYNDDGLVNDLLTNLNRASIKAVHIMEGGTQAKLVFTFENDKQAVFKPMRFGRDYETDPNHFYFSDFERHNAEIATFHLDRVLGFRRAVPTVGRIVNLTSELYEKAEKKLKKTFFISPAKNRCFVSRCDYYCDTTHAICGLPDLKEGSVQVFLPDEAVVPRKHNRSPYRRTYSKKNQVAEWQSDMNYCTNKVKVKRQYAHGRKLLDLVDLHVLDYLIGNQDRHHFESFVVFENFPSYAIHLDNGRAFGRSDIDDDDIILPLRQCCVIRPSTLNTLLRFYTKPQSLTKALHASLSKDPVAPILAYKHYVAIERRLGKLMAFLLECFRQKPFDGVVITEYHNANIPDENMEEDERSEEDTGDKKDEKHT</sequence>
<keyword evidence="4" id="KW-1015">Disulfide bond</keyword>
<dbReference type="GO" id="GO:0005524">
    <property type="term" value="F:ATP binding"/>
    <property type="evidence" value="ECO:0007669"/>
    <property type="project" value="UniProtKB-KW"/>
</dbReference>
<evidence type="ECO:0000256" key="6">
    <source>
        <dbReference type="PIRSR" id="PIRSR624869-1"/>
    </source>
</evidence>
<feature type="binding site" evidence="7">
    <location>
        <position position="135"/>
    </location>
    <ligand>
        <name>ATP</name>
        <dbReference type="ChEBI" id="CHEBI:30616"/>
    </ligand>
</feature>
<dbReference type="InterPro" id="IPR009581">
    <property type="entry name" value="FAM20_C"/>
</dbReference>
<keyword evidence="7" id="KW-0067">ATP-binding</keyword>
<feature type="binding site" evidence="7">
    <location>
        <position position="330"/>
    </location>
    <ligand>
        <name>ATP</name>
        <dbReference type="ChEBI" id="CHEBI:30616"/>
    </ligand>
</feature>
<evidence type="ECO:0000256" key="2">
    <source>
        <dbReference type="ARBA" id="ARBA00006557"/>
    </source>
</evidence>
<name>A0A158PEQ4_ANGCS</name>
<reference evidence="13" key="1">
    <citation type="submission" date="2016-04" db="UniProtKB">
        <authorList>
            <consortium name="WormBaseParasite"/>
        </authorList>
    </citation>
    <scope>IDENTIFICATION</scope>
</reference>
<dbReference type="STRING" id="334426.A0A158PEQ4"/>